<organism evidence="1 2">
    <name type="scientific">Flavipsychrobacter stenotrophus</name>
    <dbReference type="NCBI Taxonomy" id="2077091"/>
    <lineage>
        <taxon>Bacteria</taxon>
        <taxon>Pseudomonadati</taxon>
        <taxon>Bacteroidota</taxon>
        <taxon>Chitinophagia</taxon>
        <taxon>Chitinophagales</taxon>
        <taxon>Chitinophagaceae</taxon>
        <taxon>Flavipsychrobacter</taxon>
    </lineage>
</organism>
<comment type="caution">
    <text evidence="1">The sequence shown here is derived from an EMBL/GenBank/DDBJ whole genome shotgun (WGS) entry which is preliminary data.</text>
</comment>
<dbReference type="AlphaFoldDB" id="A0A2S7SSZ9"/>
<sequence>MRNGNLQKYRKKYLRPKKNINKRCVKYIAPLIRNAYQTYVSANASAKYLVYPFVYKIKIAQLPIKTKNRFLLWKPALEYCQCILITISTV</sequence>
<reference evidence="1 2" key="1">
    <citation type="submission" date="2018-01" db="EMBL/GenBank/DDBJ databases">
        <title>A novel member of the phylum Bacteroidetes isolated from glacier ice.</title>
        <authorList>
            <person name="Liu Q."/>
            <person name="Xin Y.-H."/>
        </authorList>
    </citation>
    <scope>NUCLEOTIDE SEQUENCE [LARGE SCALE GENOMIC DNA]</scope>
    <source>
        <strain evidence="1 2">RB1R16</strain>
    </source>
</reference>
<gene>
    <name evidence="1" type="ORF">CJD36_018235</name>
</gene>
<evidence type="ECO:0000313" key="2">
    <source>
        <dbReference type="Proteomes" id="UP000239872"/>
    </source>
</evidence>
<name>A0A2S7SSZ9_9BACT</name>
<evidence type="ECO:0000313" key="1">
    <source>
        <dbReference type="EMBL" id="PQJ09864.1"/>
    </source>
</evidence>
<proteinExistence type="predicted"/>
<dbReference type="Proteomes" id="UP000239872">
    <property type="component" value="Unassembled WGS sequence"/>
</dbReference>
<dbReference type="EMBL" id="PPSL01000005">
    <property type="protein sequence ID" value="PQJ09864.1"/>
    <property type="molecule type" value="Genomic_DNA"/>
</dbReference>
<protein>
    <submittedName>
        <fullName evidence="1">Uncharacterized protein</fullName>
    </submittedName>
</protein>
<accession>A0A2S7SSZ9</accession>
<keyword evidence="2" id="KW-1185">Reference proteome</keyword>